<comment type="caution">
    <text evidence="4">The sequence shown here is derived from an EMBL/GenBank/DDBJ whole genome shotgun (WGS) entry which is preliminary data.</text>
</comment>
<proteinExistence type="inferred from homology"/>
<evidence type="ECO:0000313" key="5">
    <source>
        <dbReference type="Proteomes" id="UP000029590"/>
    </source>
</evidence>
<dbReference type="Gene3D" id="3.40.50.720">
    <property type="entry name" value="NAD(P)-binding Rossmann-like Domain"/>
    <property type="match status" value="1"/>
</dbReference>
<organism evidence="4 5">
    <name type="scientific">Burkholderia gladioli</name>
    <name type="common">Pseudomonas marginata</name>
    <name type="synonym">Phytomonas marginata</name>
    <dbReference type="NCBI Taxonomy" id="28095"/>
    <lineage>
        <taxon>Bacteria</taxon>
        <taxon>Pseudomonadati</taxon>
        <taxon>Pseudomonadota</taxon>
        <taxon>Betaproteobacteria</taxon>
        <taxon>Burkholderiales</taxon>
        <taxon>Burkholderiaceae</taxon>
        <taxon>Burkholderia</taxon>
    </lineage>
</organism>
<dbReference type="CDD" id="cd11731">
    <property type="entry name" value="Lin1944_like_SDR_c"/>
    <property type="match status" value="1"/>
</dbReference>
<dbReference type="PANTHER" id="PTHR43477">
    <property type="entry name" value="DIHYDROANTICAPSIN 7-DEHYDROGENASE"/>
    <property type="match status" value="1"/>
</dbReference>
<keyword evidence="2" id="KW-0560">Oxidoreductase</keyword>
<evidence type="ECO:0000313" key="4">
    <source>
        <dbReference type="EMBL" id="KGC20350.1"/>
    </source>
</evidence>
<feature type="domain" description="Ketoreductase" evidence="3">
    <location>
        <begin position="6"/>
        <end position="183"/>
    </location>
</feature>
<dbReference type="InterPro" id="IPR057326">
    <property type="entry name" value="KR_dom"/>
</dbReference>
<accession>A0AAW3FA22</accession>
<evidence type="ECO:0000256" key="2">
    <source>
        <dbReference type="ARBA" id="ARBA00023002"/>
    </source>
</evidence>
<sequence>MDIKGKHLVVAGGSSGIGFATAQHALEHGARVTIAGRTEEKLADASRRLEGVATLQMDLGDAASAAAGFKKLGSFDYFVSTAADLTYAPLAEMKRDAIDRMLAGKFWGPINLVQLGLPNLRVGGSILLFSGLAADRPAPGTSMVSALNAGVEGLVRALSVELAPVRVNAISPGVVETEGWSFMDAESRSGFFSDLATKLPVRRTGTPADLADAALFALTNPYLTGEVLHVNGGGSLT</sequence>
<evidence type="ECO:0000259" key="3">
    <source>
        <dbReference type="SMART" id="SM00822"/>
    </source>
</evidence>
<dbReference type="InterPro" id="IPR002347">
    <property type="entry name" value="SDR_fam"/>
</dbReference>
<protein>
    <submittedName>
        <fullName evidence="4">Short chain dehydrogenase family protein</fullName>
    </submittedName>
</protein>
<dbReference type="GO" id="GO:0016491">
    <property type="term" value="F:oxidoreductase activity"/>
    <property type="evidence" value="ECO:0007669"/>
    <property type="project" value="UniProtKB-KW"/>
</dbReference>
<reference evidence="4 5" key="1">
    <citation type="submission" date="2014-04" db="EMBL/GenBank/DDBJ databases">
        <authorList>
            <person name="Bishop-Lilly K.A."/>
            <person name="Broomall S.M."/>
            <person name="Chain P.S."/>
            <person name="Chertkov O."/>
            <person name="Coyne S.R."/>
            <person name="Daligault H.E."/>
            <person name="Davenport K.W."/>
            <person name="Erkkila T."/>
            <person name="Frey K.G."/>
            <person name="Gibbons H.S."/>
            <person name="Gu W."/>
            <person name="Jaissle J."/>
            <person name="Johnson S.L."/>
            <person name="Koroleva G.I."/>
            <person name="Ladner J.T."/>
            <person name="Lo C.-C."/>
            <person name="Minogue T.D."/>
            <person name="Munk C."/>
            <person name="Palacios G.F."/>
            <person name="Redden C.L."/>
            <person name="Rosenzweig C.N."/>
            <person name="Scholz M.B."/>
            <person name="Teshima H."/>
            <person name="Xu Y."/>
        </authorList>
    </citation>
    <scope>NUCLEOTIDE SEQUENCE [LARGE SCALE GENOMIC DNA]</scope>
    <source>
        <strain evidence="5">gladioli</strain>
    </source>
</reference>
<dbReference type="RefSeq" id="WP_036057637.1">
    <property type="nucleotide sequence ID" value="NZ_CADEPP010000023.1"/>
</dbReference>
<dbReference type="SMART" id="SM00822">
    <property type="entry name" value="PKS_KR"/>
    <property type="match status" value="1"/>
</dbReference>
<name>A0AAW3FA22_BURGA</name>
<comment type="similarity">
    <text evidence="1">Belongs to the short-chain dehydrogenases/reductases (SDR) family.</text>
</comment>
<evidence type="ECO:0000256" key="1">
    <source>
        <dbReference type="ARBA" id="ARBA00006484"/>
    </source>
</evidence>
<dbReference type="SUPFAM" id="SSF51735">
    <property type="entry name" value="NAD(P)-binding Rossmann-fold domains"/>
    <property type="match status" value="1"/>
</dbReference>
<dbReference type="AlphaFoldDB" id="A0AAW3FA22"/>
<dbReference type="Proteomes" id="UP000029590">
    <property type="component" value="Unassembled WGS sequence"/>
</dbReference>
<dbReference type="PRINTS" id="PR00081">
    <property type="entry name" value="GDHRDH"/>
</dbReference>
<dbReference type="PANTHER" id="PTHR43477:SF1">
    <property type="entry name" value="DIHYDROANTICAPSIN 7-DEHYDROGENASE"/>
    <property type="match status" value="1"/>
</dbReference>
<dbReference type="Pfam" id="PF13561">
    <property type="entry name" value="adh_short_C2"/>
    <property type="match status" value="1"/>
</dbReference>
<dbReference type="EMBL" id="JPGG01000012">
    <property type="protein sequence ID" value="KGC20350.1"/>
    <property type="molecule type" value="Genomic_DNA"/>
</dbReference>
<dbReference type="InterPro" id="IPR051122">
    <property type="entry name" value="SDR_DHRS6-like"/>
</dbReference>
<gene>
    <name evidence="4" type="ORF">DM48_7986</name>
</gene>
<dbReference type="InterPro" id="IPR036291">
    <property type="entry name" value="NAD(P)-bd_dom_sf"/>
</dbReference>